<evidence type="ECO:0000313" key="5">
    <source>
        <dbReference type="Proteomes" id="UP000598996"/>
    </source>
</evidence>
<evidence type="ECO:0000259" key="3">
    <source>
        <dbReference type="PROSITE" id="PS50887"/>
    </source>
</evidence>
<dbReference type="Pfam" id="PF00990">
    <property type="entry name" value="GGDEF"/>
    <property type="match status" value="1"/>
</dbReference>
<evidence type="ECO:0000313" key="4">
    <source>
        <dbReference type="EMBL" id="MBL7258666.1"/>
    </source>
</evidence>
<feature type="transmembrane region" description="Helical" evidence="2">
    <location>
        <begin position="162"/>
        <end position="183"/>
    </location>
</feature>
<organism evidence="4 5">
    <name type="scientific">Paractinoplanes lichenicola</name>
    <dbReference type="NCBI Taxonomy" id="2802976"/>
    <lineage>
        <taxon>Bacteria</taxon>
        <taxon>Bacillati</taxon>
        <taxon>Actinomycetota</taxon>
        <taxon>Actinomycetes</taxon>
        <taxon>Micromonosporales</taxon>
        <taxon>Micromonosporaceae</taxon>
        <taxon>Paractinoplanes</taxon>
    </lineage>
</organism>
<sequence length="529" mass="55945">MGTTDRDGPCRRSEGGRVARSAPADGPATARSALRRDPWLLGLVAVTGLAFILFTALAGNTEWQVRVFWAFQPGVDLLLTVFSWRVARLATGAVRRFWLVLTLTGALFTIGDTFQAVSTWRPGEWSTNGDTVQTVFLGIGMAAVVTAMLLHPHPDRNGRERLGFWLDSATVLVAGAVVAWCSLVTPDGATRSDMLAVLAATGVAVTASFASVKMILSGNAPMHRAAAIPMIGAAVVMSVGMFLGDQTHPVAYFVRYLPTVLICAGPRVQLLLASSDRTAFGERRRKPYSLLPYGAMVVAFGVLAIALPGGVNARLWGVVAGLALICALVAWRQLVAFHDNQALIAQLREHEGRLIDQAHFDGLTGLANRGHFRDQVETALDAAPASVSVLLVDLDGFKAVNDTMGHAAGDALLIGVADRLRGSIRSGDVAARLGGDEFAVLLPDCTTAEAEQTAVRILAALTVPEQIDGIPVRAAASIGVASASPGANVNSLLREADIAMYAAKHQGKGTWLRHDPSMLATRPADMMHG</sequence>
<dbReference type="InterPro" id="IPR000160">
    <property type="entry name" value="GGDEF_dom"/>
</dbReference>
<dbReference type="SUPFAM" id="SSF55073">
    <property type="entry name" value="Nucleotide cyclase"/>
    <property type="match status" value="1"/>
</dbReference>
<feature type="transmembrane region" description="Helical" evidence="2">
    <location>
        <begin position="98"/>
        <end position="120"/>
    </location>
</feature>
<evidence type="ECO:0000256" key="1">
    <source>
        <dbReference type="SAM" id="MobiDB-lite"/>
    </source>
</evidence>
<feature type="transmembrane region" description="Helical" evidence="2">
    <location>
        <begin position="195"/>
        <end position="216"/>
    </location>
</feature>
<protein>
    <submittedName>
        <fullName evidence="4">Diguanylate cyclase</fullName>
    </submittedName>
</protein>
<feature type="compositionally biased region" description="Basic and acidic residues" evidence="1">
    <location>
        <begin position="1"/>
        <end position="17"/>
    </location>
</feature>
<evidence type="ECO:0000256" key="2">
    <source>
        <dbReference type="SAM" id="Phobius"/>
    </source>
</evidence>
<dbReference type="PANTHER" id="PTHR46663">
    <property type="entry name" value="DIGUANYLATE CYCLASE DGCT-RELATED"/>
    <property type="match status" value="1"/>
</dbReference>
<dbReference type="EMBL" id="JAENHO010000009">
    <property type="protein sequence ID" value="MBL7258666.1"/>
    <property type="molecule type" value="Genomic_DNA"/>
</dbReference>
<dbReference type="PANTHER" id="PTHR46663:SF3">
    <property type="entry name" value="SLL0267 PROTEIN"/>
    <property type="match status" value="1"/>
</dbReference>
<feature type="transmembrane region" description="Helical" evidence="2">
    <location>
        <begin position="132"/>
        <end position="150"/>
    </location>
</feature>
<dbReference type="InterPro" id="IPR043128">
    <property type="entry name" value="Rev_trsase/Diguanyl_cyclase"/>
</dbReference>
<accession>A0ABS1VW00</accession>
<dbReference type="Proteomes" id="UP000598996">
    <property type="component" value="Unassembled WGS sequence"/>
</dbReference>
<feature type="region of interest" description="Disordered" evidence="1">
    <location>
        <begin position="1"/>
        <end position="30"/>
    </location>
</feature>
<gene>
    <name evidence="4" type="ORF">JKJ07_30580</name>
</gene>
<keyword evidence="2" id="KW-0812">Transmembrane</keyword>
<feature type="transmembrane region" description="Helical" evidence="2">
    <location>
        <begin position="250"/>
        <end position="270"/>
    </location>
</feature>
<feature type="transmembrane region" description="Helical" evidence="2">
    <location>
        <begin position="225"/>
        <end position="244"/>
    </location>
</feature>
<feature type="domain" description="GGDEF" evidence="3">
    <location>
        <begin position="385"/>
        <end position="516"/>
    </location>
</feature>
<feature type="transmembrane region" description="Helical" evidence="2">
    <location>
        <begin position="67"/>
        <end position="86"/>
    </location>
</feature>
<dbReference type="PROSITE" id="PS50887">
    <property type="entry name" value="GGDEF"/>
    <property type="match status" value="1"/>
</dbReference>
<dbReference type="SMART" id="SM00267">
    <property type="entry name" value="GGDEF"/>
    <property type="match status" value="1"/>
</dbReference>
<name>A0ABS1VW00_9ACTN</name>
<dbReference type="Gene3D" id="3.30.70.270">
    <property type="match status" value="1"/>
</dbReference>
<keyword evidence="2" id="KW-0472">Membrane</keyword>
<feature type="transmembrane region" description="Helical" evidence="2">
    <location>
        <begin position="290"/>
        <end position="307"/>
    </location>
</feature>
<dbReference type="NCBIfam" id="TIGR00254">
    <property type="entry name" value="GGDEF"/>
    <property type="match status" value="1"/>
</dbReference>
<dbReference type="CDD" id="cd01949">
    <property type="entry name" value="GGDEF"/>
    <property type="match status" value="1"/>
</dbReference>
<reference evidence="4 5" key="1">
    <citation type="submission" date="2021-01" db="EMBL/GenBank/DDBJ databases">
        <title>Actinoplanes sp. nov. LDG1-01 isolated from lichen.</title>
        <authorList>
            <person name="Saeng-In P."/>
            <person name="Phongsopitanun W."/>
            <person name="Kanchanasin P."/>
            <person name="Yuki M."/>
            <person name="Kudo T."/>
            <person name="Ohkuma M."/>
            <person name="Tanasupawat S."/>
        </authorList>
    </citation>
    <scope>NUCLEOTIDE SEQUENCE [LARGE SCALE GENOMIC DNA]</scope>
    <source>
        <strain evidence="4 5">LDG1-01</strain>
    </source>
</reference>
<keyword evidence="2" id="KW-1133">Transmembrane helix</keyword>
<dbReference type="InterPro" id="IPR052163">
    <property type="entry name" value="DGC-Regulatory_Protein"/>
</dbReference>
<dbReference type="InterPro" id="IPR029787">
    <property type="entry name" value="Nucleotide_cyclase"/>
</dbReference>
<feature type="transmembrane region" description="Helical" evidence="2">
    <location>
        <begin position="39"/>
        <end position="61"/>
    </location>
</feature>
<keyword evidence="5" id="KW-1185">Reference proteome</keyword>
<feature type="transmembrane region" description="Helical" evidence="2">
    <location>
        <begin position="313"/>
        <end position="331"/>
    </location>
</feature>
<proteinExistence type="predicted"/>
<comment type="caution">
    <text evidence="4">The sequence shown here is derived from an EMBL/GenBank/DDBJ whole genome shotgun (WGS) entry which is preliminary data.</text>
</comment>